<evidence type="ECO:0000256" key="6">
    <source>
        <dbReference type="ARBA" id="ARBA00022786"/>
    </source>
</evidence>
<dbReference type="InterPro" id="IPR058678">
    <property type="entry name" value="ARM_PUB"/>
</dbReference>
<dbReference type="SMART" id="SM00504">
    <property type="entry name" value="Ubox"/>
    <property type="match status" value="1"/>
</dbReference>
<dbReference type="Pfam" id="PF25598">
    <property type="entry name" value="ARM_PUB"/>
    <property type="match status" value="1"/>
</dbReference>
<dbReference type="InterPro" id="IPR003613">
    <property type="entry name" value="Ubox_domain"/>
</dbReference>
<evidence type="ECO:0000259" key="8">
    <source>
        <dbReference type="PROSITE" id="PS51698"/>
    </source>
</evidence>
<dbReference type="GO" id="GO:0061630">
    <property type="term" value="F:ubiquitin protein ligase activity"/>
    <property type="evidence" value="ECO:0007669"/>
    <property type="project" value="UniProtKB-EC"/>
</dbReference>
<dbReference type="InterPro" id="IPR013083">
    <property type="entry name" value="Znf_RING/FYVE/PHD"/>
</dbReference>
<dbReference type="EMBL" id="JAVXUO010000610">
    <property type="protein sequence ID" value="KAK2990844.1"/>
    <property type="molecule type" value="Genomic_DNA"/>
</dbReference>
<comment type="catalytic activity">
    <reaction evidence="1">
        <text>S-ubiquitinyl-[E2 ubiquitin-conjugating enzyme]-L-cysteine + [acceptor protein]-L-lysine = [E2 ubiquitin-conjugating enzyme]-L-cysteine + N(6)-ubiquitinyl-[acceptor protein]-L-lysine.</text>
        <dbReference type="EC" id="2.3.2.27"/>
    </reaction>
</comment>
<comment type="pathway">
    <text evidence="2">Protein modification; protein ubiquitination.</text>
</comment>
<dbReference type="EC" id="2.3.2.27" evidence="3"/>
<dbReference type="InterPro" id="IPR045210">
    <property type="entry name" value="RING-Ubox_PUB"/>
</dbReference>
<dbReference type="CDD" id="cd16664">
    <property type="entry name" value="RING-Ubox_PUB"/>
    <property type="match status" value="1"/>
</dbReference>
<reference evidence="9" key="1">
    <citation type="submission" date="2022-12" db="EMBL/GenBank/DDBJ databases">
        <title>Draft genome assemblies for two species of Escallonia (Escalloniales).</title>
        <authorList>
            <person name="Chanderbali A."/>
            <person name="Dervinis C."/>
            <person name="Anghel I."/>
            <person name="Soltis D."/>
            <person name="Soltis P."/>
            <person name="Zapata F."/>
        </authorList>
    </citation>
    <scope>NUCLEOTIDE SEQUENCE</scope>
    <source>
        <strain evidence="9">UCBG92.1500</strain>
        <tissue evidence="9">Leaf</tissue>
    </source>
</reference>
<dbReference type="Gene3D" id="1.25.10.10">
    <property type="entry name" value="Leucine-rich Repeat Variant"/>
    <property type="match status" value="1"/>
</dbReference>
<dbReference type="InterPro" id="IPR011989">
    <property type="entry name" value="ARM-like"/>
</dbReference>
<keyword evidence="5" id="KW-0677">Repeat</keyword>
<dbReference type="SMART" id="SM00185">
    <property type="entry name" value="ARM"/>
    <property type="match status" value="4"/>
</dbReference>
<feature type="domain" description="U-box" evidence="8">
    <location>
        <begin position="274"/>
        <end position="348"/>
    </location>
</feature>
<dbReference type="PANTHER" id="PTHR23315">
    <property type="entry name" value="U BOX DOMAIN-CONTAINING"/>
    <property type="match status" value="1"/>
</dbReference>
<dbReference type="FunFam" id="1.25.10.10:FF:000485">
    <property type="entry name" value="RING-type E3 ubiquitin transferase"/>
    <property type="match status" value="1"/>
</dbReference>
<dbReference type="GO" id="GO:0016567">
    <property type="term" value="P:protein ubiquitination"/>
    <property type="evidence" value="ECO:0007669"/>
    <property type="project" value="InterPro"/>
</dbReference>
<organism evidence="9 10">
    <name type="scientific">Escallonia rubra</name>
    <dbReference type="NCBI Taxonomy" id="112253"/>
    <lineage>
        <taxon>Eukaryota</taxon>
        <taxon>Viridiplantae</taxon>
        <taxon>Streptophyta</taxon>
        <taxon>Embryophyta</taxon>
        <taxon>Tracheophyta</taxon>
        <taxon>Spermatophyta</taxon>
        <taxon>Magnoliopsida</taxon>
        <taxon>eudicotyledons</taxon>
        <taxon>Gunneridae</taxon>
        <taxon>Pentapetalae</taxon>
        <taxon>asterids</taxon>
        <taxon>campanulids</taxon>
        <taxon>Escalloniales</taxon>
        <taxon>Escalloniaceae</taxon>
        <taxon>Escallonia</taxon>
    </lineage>
</organism>
<dbReference type="PROSITE" id="PS50176">
    <property type="entry name" value="ARM_REPEAT"/>
    <property type="match status" value="2"/>
</dbReference>
<dbReference type="SUPFAM" id="SSF57850">
    <property type="entry name" value="RING/U-box"/>
    <property type="match status" value="1"/>
</dbReference>
<protein>
    <recommendedName>
        <fullName evidence="3">RING-type E3 ubiquitin transferase</fullName>
        <ecNumber evidence="3">2.3.2.27</ecNumber>
    </recommendedName>
</protein>
<dbReference type="FunFam" id="3.30.40.10:FF:000442">
    <property type="entry name" value="RING-type E3 ubiquitin transferase"/>
    <property type="match status" value="1"/>
</dbReference>
<evidence type="ECO:0000256" key="1">
    <source>
        <dbReference type="ARBA" id="ARBA00000900"/>
    </source>
</evidence>
<feature type="repeat" description="ARM" evidence="7">
    <location>
        <begin position="543"/>
        <end position="586"/>
    </location>
</feature>
<keyword evidence="6" id="KW-0833">Ubl conjugation pathway</keyword>
<name>A0AA88RJ67_9ASTE</name>
<dbReference type="PROSITE" id="PS51698">
    <property type="entry name" value="U_BOX"/>
    <property type="match status" value="1"/>
</dbReference>
<dbReference type="Gene3D" id="3.30.40.10">
    <property type="entry name" value="Zinc/RING finger domain, C3HC4 (zinc finger)"/>
    <property type="match status" value="1"/>
</dbReference>
<sequence length="682" mass="74721">MIQNSDVFTRRILTFPAVRPSESISPSTLLTSLIEIARTIYGYKKCSFVTNKRNARQVIRLIGNLLVFLEEIQNERSNITSSFVVSFSELHFVFQQVLYLLEDAARDDARVWMLMKSDWVSDQYRVLIRAIGVALDVLQLNSMDVSLEMKELAGLVTRQALKAKVEVDDRRALDKVVSILSGFEGGIGPELKDLKWVFEYLGIKSWSECNGCIKFLEFEIGLEGLTNEKRDLEVLSSLVGFMSYCRSVVFDVVDCSTGRESGTSVCSSKVIRCLNSDDFRCPISLEIMSDPVAIVTGHTYDRSSILKWFGAGNPTCPKTGEKLLCTDLVPNLALKGLIKQYCQENGVPVAESGGGNRNITRAAIASSAAAEEAMKMLANFLVGRLVAGTRKEQYKAAFEIRLLTKTSVFNRSCLVEAGAIPNLLNLLSSVDVVTQENAIAALLNLSKHSKGKRVLVDNGGLELILEVVRRGLKMEARQHAAGTLFYLASVEEYRIMIGEIPEAIPALTELLVEGTDRGKKNALVAIFGLLMHPQNHWRVLAAGVVPLLVNLLATSEREDLITDSLAVLATLAEKLDGTVAILHAGAVDIIVGVLDSSTSKAAKEHCVSLLSALCTNCGADVVPVLLGNPSLMTLLYSLLTKGTSRASKRAGSLIRILHQFNEKRFSGLRNPALPREQIIGVW</sequence>
<dbReference type="AlphaFoldDB" id="A0AA88RJ67"/>
<evidence type="ECO:0000256" key="2">
    <source>
        <dbReference type="ARBA" id="ARBA00004906"/>
    </source>
</evidence>
<evidence type="ECO:0000313" key="10">
    <source>
        <dbReference type="Proteomes" id="UP001187471"/>
    </source>
</evidence>
<dbReference type="InterPro" id="IPR000225">
    <property type="entry name" value="Armadillo"/>
</dbReference>
<dbReference type="PANTHER" id="PTHR23315:SF307">
    <property type="entry name" value="U-BOX DOMAIN-CONTAINING PROTEIN 19"/>
    <property type="match status" value="1"/>
</dbReference>
<accession>A0AA88RJ67</accession>
<dbReference type="Pfam" id="PF04564">
    <property type="entry name" value="U-box"/>
    <property type="match status" value="1"/>
</dbReference>
<evidence type="ECO:0000313" key="9">
    <source>
        <dbReference type="EMBL" id="KAK2990844.1"/>
    </source>
</evidence>
<evidence type="ECO:0000256" key="4">
    <source>
        <dbReference type="ARBA" id="ARBA00022679"/>
    </source>
</evidence>
<dbReference type="Proteomes" id="UP001187471">
    <property type="component" value="Unassembled WGS sequence"/>
</dbReference>
<dbReference type="InterPro" id="IPR016024">
    <property type="entry name" value="ARM-type_fold"/>
</dbReference>
<comment type="caution">
    <text evidence="9">The sequence shown here is derived from an EMBL/GenBank/DDBJ whole genome shotgun (WGS) entry which is preliminary data.</text>
</comment>
<dbReference type="GO" id="GO:0010029">
    <property type="term" value="P:regulation of seed germination"/>
    <property type="evidence" value="ECO:0007669"/>
    <property type="project" value="UniProtKB-ARBA"/>
</dbReference>
<evidence type="ECO:0000256" key="7">
    <source>
        <dbReference type="PROSITE-ProRule" id="PRU00259"/>
    </source>
</evidence>
<keyword evidence="4" id="KW-0808">Transferase</keyword>
<feature type="repeat" description="ARM" evidence="7">
    <location>
        <begin position="418"/>
        <end position="460"/>
    </location>
</feature>
<gene>
    <name evidence="9" type="ORF">RJ640_016162</name>
</gene>
<evidence type="ECO:0000256" key="5">
    <source>
        <dbReference type="ARBA" id="ARBA00022737"/>
    </source>
</evidence>
<keyword evidence="10" id="KW-1185">Reference proteome</keyword>
<proteinExistence type="predicted"/>
<evidence type="ECO:0000256" key="3">
    <source>
        <dbReference type="ARBA" id="ARBA00012483"/>
    </source>
</evidence>
<dbReference type="SUPFAM" id="SSF48371">
    <property type="entry name" value="ARM repeat"/>
    <property type="match status" value="1"/>
</dbReference>